<evidence type="ECO:0000256" key="5">
    <source>
        <dbReference type="ARBA" id="ARBA00022840"/>
    </source>
</evidence>
<dbReference type="GO" id="GO:0005524">
    <property type="term" value="F:ATP binding"/>
    <property type="evidence" value="ECO:0007669"/>
    <property type="project" value="UniProtKB-KW"/>
</dbReference>
<gene>
    <name evidence="11" type="ORF">WG66_5574</name>
</gene>
<keyword evidence="7 9" id="KW-0472">Membrane</keyword>
<evidence type="ECO:0000313" key="12">
    <source>
        <dbReference type="Proteomes" id="UP000054988"/>
    </source>
</evidence>
<keyword evidence="2" id="KW-0597">Phosphoprotein</keyword>
<organism evidence="11 12">
    <name type="scientific">Moniliophthora roreri</name>
    <name type="common">Frosty pod rot fungus</name>
    <name type="synonym">Monilia roreri</name>
    <dbReference type="NCBI Taxonomy" id="221103"/>
    <lineage>
        <taxon>Eukaryota</taxon>
        <taxon>Fungi</taxon>
        <taxon>Dikarya</taxon>
        <taxon>Basidiomycota</taxon>
        <taxon>Agaricomycotina</taxon>
        <taxon>Agaricomycetes</taxon>
        <taxon>Agaricomycetidae</taxon>
        <taxon>Agaricales</taxon>
        <taxon>Marasmiineae</taxon>
        <taxon>Marasmiaceae</taxon>
        <taxon>Moniliophthora</taxon>
    </lineage>
</organism>
<evidence type="ECO:0000256" key="3">
    <source>
        <dbReference type="ARBA" id="ARBA00022692"/>
    </source>
</evidence>
<comment type="subcellular location">
    <subcellularLocation>
        <location evidence="1">Membrane</location>
        <topology evidence="1">Single-pass membrane protein</topology>
    </subcellularLocation>
</comment>
<feature type="compositionally biased region" description="Pro residues" evidence="8">
    <location>
        <begin position="122"/>
        <end position="133"/>
    </location>
</feature>
<accession>A0A0W0FZM7</accession>
<dbReference type="InterPro" id="IPR049328">
    <property type="entry name" value="TM_ErbB1"/>
</dbReference>
<dbReference type="Proteomes" id="UP000054988">
    <property type="component" value="Unassembled WGS sequence"/>
</dbReference>
<evidence type="ECO:0000256" key="2">
    <source>
        <dbReference type="ARBA" id="ARBA00022553"/>
    </source>
</evidence>
<sequence>MSPQLSEPPSGSGEQAFAPDALDATTSDNAPTTSSSTPSSTSSDTPPNAGAIAGGCIGGVLFIVLIILIVLLIRRRKQQRKAPSANFLAQNPEWDWQRTSTPNSLSYLTVGHRRLDSGNDDSPPPFVPGPHSYPFPEKLPVQPQSQITV</sequence>
<feature type="compositionally biased region" description="Polar residues" evidence="8">
    <location>
        <begin position="1"/>
        <end position="13"/>
    </location>
</feature>
<feature type="compositionally biased region" description="Low complexity" evidence="8">
    <location>
        <begin position="23"/>
        <end position="50"/>
    </location>
</feature>
<evidence type="ECO:0000256" key="6">
    <source>
        <dbReference type="ARBA" id="ARBA00022989"/>
    </source>
</evidence>
<name>A0A0W0FZM7_MONRR</name>
<feature type="region of interest" description="Disordered" evidence="8">
    <location>
        <begin position="81"/>
        <end position="101"/>
    </location>
</feature>
<dbReference type="PANTHER" id="PTHR15549">
    <property type="entry name" value="PAIRED IMMUNOGLOBULIN-LIKE TYPE 2 RECEPTOR"/>
    <property type="match status" value="1"/>
</dbReference>
<feature type="region of interest" description="Disordered" evidence="8">
    <location>
        <begin position="1"/>
        <end position="50"/>
    </location>
</feature>
<evidence type="ECO:0000259" key="10">
    <source>
        <dbReference type="Pfam" id="PF21314"/>
    </source>
</evidence>
<dbReference type="EMBL" id="LATX01001424">
    <property type="protein sequence ID" value="KTB41782.1"/>
    <property type="molecule type" value="Genomic_DNA"/>
</dbReference>
<evidence type="ECO:0000313" key="11">
    <source>
        <dbReference type="EMBL" id="KTB41782.1"/>
    </source>
</evidence>
<proteinExistence type="predicted"/>
<evidence type="ECO:0000256" key="9">
    <source>
        <dbReference type="SAM" id="Phobius"/>
    </source>
</evidence>
<feature type="region of interest" description="Disordered" evidence="8">
    <location>
        <begin position="113"/>
        <end position="149"/>
    </location>
</feature>
<protein>
    <recommendedName>
        <fullName evidence="10">Epidermal growth factor receptor-like transmembrane-juxtamembrane segment domain-containing protein</fullName>
    </recommendedName>
</protein>
<keyword evidence="6 9" id="KW-1133">Transmembrane helix</keyword>
<evidence type="ECO:0000256" key="7">
    <source>
        <dbReference type="ARBA" id="ARBA00023136"/>
    </source>
</evidence>
<reference evidence="11 12" key="1">
    <citation type="submission" date="2015-12" db="EMBL/GenBank/DDBJ databases">
        <title>Draft genome sequence of Moniliophthora roreri, the causal agent of frosty pod rot of cacao.</title>
        <authorList>
            <person name="Aime M.C."/>
            <person name="Diaz-Valderrama J.R."/>
            <person name="Kijpornyongpan T."/>
            <person name="Phillips-Mora W."/>
        </authorList>
    </citation>
    <scope>NUCLEOTIDE SEQUENCE [LARGE SCALE GENOMIC DNA]</scope>
    <source>
        <strain evidence="11 12">MCA 2952</strain>
    </source>
</reference>
<keyword evidence="4" id="KW-0547">Nucleotide-binding</keyword>
<dbReference type="AlphaFoldDB" id="A0A0W0FZM7"/>
<evidence type="ECO:0000256" key="8">
    <source>
        <dbReference type="SAM" id="MobiDB-lite"/>
    </source>
</evidence>
<evidence type="ECO:0000256" key="1">
    <source>
        <dbReference type="ARBA" id="ARBA00004167"/>
    </source>
</evidence>
<dbReference type="Pfam" id="PF21314">
    <property type="entry name" value="TM_ErbB1"/>
    <property type="match status" value="1"/>
</dbReference>
<keyword evidence="3 9" id="KW-0812">Transmembrane</keyword>
<dbReference type="GO" id="GO:0016020">
    <property type="term" value="C:membrane"/>
    <property type="evidence" value="ECO:0007669"/>
    <property type="project" value="UniProtKB-SubCell"/>
</dbReference>
<evidence type="ECO:0000256" key="4">
    <source>
        <dbReference type="ARBA" id="ARBA00022741"/>
    </source>
</evidence>
<dbReference type="InterPro" id="IPR051694">
    <property type="entry name" value="Immunoregulatory_rcpt-like"/>
</dbReference>
<dbReference type="GO" id="GO:0071944">
    <property type="term" value="C:cell periphery"/>
    <property type="evidence" value="ECO:0007669"/>
    <property type="project" value="UniProtKB-ARBA"/>
</dbReference>
<keyword evidence="5" id="KW-0067">ATP-binding</keyword>
<comment type="caution">
    <text evidence="11">The sequence shown here is derived from an EMBL/GenBank/DDBJ whole genome shotgun (WGS) entry which is preliminary data.</text>
</comment>
<dbReference type="Gene3D" id="1.20.5.100">
    <property type="entry name" value="Cytochrome c1, transmembrane anchor, C-terminal"/>
    <property type="match status" value="1"/>
</dbReference>
<feature type="domain" description="Epidermal growth factor receptor-like transmembrane-juxtamembrane segment" evidence="10">
    <location>
        <begin position="52"/>
        <end position="81"/>
    </location>
</feature>
<feature type="transmembrane region" description="Helical" evidence="9">
    <location>
        <begin position="49"/>
        <end position="73"/>
    </location>
</feature>